<dbReference type="Proteomes" id="UP000037751">
    <property type="component" value="Unassembled WGS sequence"/>
</dbReference>
<dbReference type="Pfam" id="PF07956">
    <property type="entry name" value="DUF1690"/>
    <property type="match status" value="1"/>
</dbReference>
<comment type="caution">
    <text evidence="3">The sequence shown here is derived from an EMBL/GenBank/DDBJ whole genome shotgun (WGS) entry which is preliminary data.</text>
</comment>
<evidence type="ECO:0000256" key="2">
    <source>
        <dbReference type="SAM" id="MobiDB-lite"/>
    </source>
</evidence>
<evidence type="ECO:0000313" key="4">
    <source>
        <dbReference type="Proteomes" id="UP000037751"/>
    </source>
</evidence>
<dbReference type="EMBL" id="LGAV01000005">
    <property type="protein sequence ID" value="KOS13755.1"/>
    <property type="molecule type" value="Genomic_DNA"/>
</dbReference>
<gene>
    <name evidence="3" type="ORF">Malapachy_1963</name>
</gene>
<keyword evidence="4" id="KW-1185">Reference proteome</keyword>
<dbReference type="OrthoDB" id="5544375at2759"/>
<dbReference type="VEuPathDB" id="FungiDB:Malapachy_1963"/>
<keyword evidence="1" id="KW-0175">Coiled coil</keyword>
<proteinExistence type="predicted"/>
<organism evidence="3 4">
    <name type="scientific">Malassezia pachydermatis</name>
    <dbReference type="NCBI Taxonomy" id="77020"/>
    <lineage>
        <taxon>Eukaryota</taxon>
        <taxon>Fungi</taxon>
        <taxon>Dikarya</taxon>
        <taxon>Basidiomycota</taxon>
        <taxon>Ustilaginomycotina</taxon>
        <taxon>Malasseziomycetes</taxon>
        <taxon>Malasseziales</taxon>
        <taxon>Malasseziaceae</taxon>
        <taxon>Malassezia</taxon>
    </lineage>
</organism>
<evidence type="ECO:0008006" key="5">
    <source>
        <dbReference type="Google" id="ProtNLM"/>
    </source>
</evidence>
<evidence type="ECO:0000256" key="1">
    <source>
        <dbReference type="SAM" id="Coils"/>
    </source>
</evidence>
<dbReference type="STRING" id="77020.A0A0M9VP18"/>
<name>A0A0M9VP18_9BASI</name>
<feature type="region of interest" description="Disordered" evidence="2">
    <location>
        <begin position="1"/>
        <end position="21"/>
    </location>
</feature>
<protein>
    <recommendedName>
        <fullName evidence="5">Duf1690 domain-containing protein</fullName>
    </recommendedName>
</protein>
<reference evidence="3 4" key="1">
    <citation type="submission" date="2015-07" db="EMBL/GenBank/DDBJ databases">
        <title>Draft Genome Sequence of Malassezia furfur CBS1878 and Malassezia pachydermatis CBS1879.</title>
        <authorList>
            <person name="Triana S."/>
            <person name="Ohm R."/>
            <person name="Gonzalez A."/>
            <person name="DeCock H."/>
            <person name="Restrepo S."/>
            <person name="Celis A."/>
        </authorList>
    </citation>
    <scope>NUCLEOTIDE SEQUENCE [LARGE SCALE GENOMIC DNA]</scope>
    <source>
        <strain evidence="3 4">CBS 1879</strain>
    </source>
</reference>
<feature type="compositionally biased region" description="Basic and acidic residues" evidence="2">
    <location>
        <begin position="1"/>
        <end position="10"/>
    </location>
</feature>
<accession>A0A0M9VP18</accession>
<dbReference type="AlphaFoldDB" id="A0A0M9VP18"/>
<dbReference type="GeneID" id="28728334"/>
<evidence type="ECO:0000313" key="3">
    <source>
        <dbReference type="EMBL" id="KOS13755.1"/>
    </source>
</evidence>
<sequence>MGFFSKKEETPASTLPAEVTDKAEIGRTLLNKLEHAVADPQAPAPPHERQEALDASIQKKLHDELAKLRKQEKDVQKQIELALEKENLERESKSWFSKDKGQSSVLLQQELDRVKAQAEKYQRRDISSFPTLKAARESLVQCYKDNEGRTLDCWKEYDDFKKAIVSAERDLLASKK</sequence>
<dbReference type="RefSeq" id="XP_017991387.1">
    <property type="nucleotide sequence ID" value="XM_018136459.1"/>
</dbReference>
<dbReference type="InterPro" id="IPR012471">
    <property type="entry name" value="DUF1690"/>
</dbReference>
<feature type="coiled-coil region" evidence="1">
    <location>
        <begin position="58"/>
        <end position="124"/>
    </location>
</feature>
<feature type="region of interest" description="Disordered" evidence="2">
    <location>
        <begin position="33"/>
        <end position="56"/>
    </location>
</feature>